<dbReference type="Proteomes" id="UP000800093">
    <property type="component" value="Unassembled WGS sequence"/>
</dbReference>
<dbReference type="AlphaFoldDB" id="A0A9P4K9F6"/>
<dbReference type="OrthoDB" id="3366823at2759"/>
<dbReference type="PANTHER" id="PTHR47582:SF1">
    <property type="entry name" value="P450, PUTATIVE (EUROFUNG)-RELATED"/>
    <property type="match status" value="1"/>
</dbReference>
<evidence type="ECO:0000256" key="2">
    <source>
        <dbReference type="ARBA" id="ARBA00010617"/>
    </source>
</evidence>
<accession>A0A9P4K9F6</accession>
<comment type="similarity">
    <text evidence="2">Belongs to the cytochrome P450 family.</text>
</comment>
<dbReference type="GO" id="GO:0020037">
    <property type="term" value="F:heme binding"/>
    <property type="evidence" value="ECO:0007669"/>
    <property type="project" value="InterPro"/>
</dbReference>
<evidence type="ECO:0000256" key="3">
    <source>
        <dbReference type="ARBA" id="ARBA00022723"/>
    </source>
</evidence>
<gene>
    <name evidence="6" type="ORF">CC78DRAFT_432463</name>
</gene>
<evidence type="ECO:0000256" key="5">
    <source>
        <dbReference type="PIRSR" id="PIRSR602403-1"/>
    </source>
</evidence>
<feature type="binding site" description="axial binding residue" evidence="5">
    <location>
        <position position="394"/>
    </location>
    <ligand>
        <name>heme</name>
        <dbReference type="ChEBI" id="CHEBI:30413"/>
    </ligand>
    <ligandPart>
        <name>Fe</name>
        <dbReference type="ChEBI" id="CHEBI:18248"/>
    </ligandPart>
</feature>
<dbReference type="PANTHER" id="PTHR47582">
    <property type="entry name" value="P450, PUTATIVE (EUROFUNG)-RELATED"/>
    <property type="match status" value="1"/>
</dbReference>
<evidence type="ECO:0000256" key="1">
    <source>
        <dbReference type="ARBA" id="ARBA00001971"/>
    </source>
</evidence>
<keyword evidence="7" id="KW-1185">Reference proteome</keyword>
<dbReference type="Pfam" id="PF00067">
    <property type="entry name" value="p450"/>
    <property type="match status" value="1"/>
</dbReference>
<keyword evidence="5" id="KW-0349">Heme</keyword>
<organism evidence="6 7">
    <name type="scientific">Lojkania enalia</name>
    <dbReference type="NCBI Taxonomy" id="147567"/>
    <lineage>
        <taxon>Eukaryota</taxon>
        <taxon>Fungi</taxon>
        <taxon>Dikarya</taxon>
        <taxon>Ascomycota</taxon>
        <taxon>Pezizomycotina</taxon>
        <taxon>Dothideomycetes</taxon>
        <taxon>Pleosporomycetidae</taxon>
        <taxon>Pleosporales</taxon>
        <taxon>Pleosporales incertae sedis</taxon>
        <taxon>Lojkania</taxon>
    </lineage>
</organism>
<protein>
    <submittedName>
        <fullName evidence="6">Cytochrome P450</fullName>
    </submittedName>
</protein>
<dbReference type="GO" id="GO:0016705">
    <property type="term" value="F:oxidoreductase activity, acting on paired donors, with incorporation or reduction of molecular oxygen"/>
    <property type="evidence" value="ECO:0007669"/>
    <property type="project" value="InterPro"/>
</dbReference>
<dbReference type="InterPro" id="IPR053007">
    <property type="entry name" value="CYP450_monoxygenase_sec-met"/>
</dbReference>
<dbReference type="GO" id="GO:0005506">
    <property type="term" value="F:iron ion binding"/>
    <property type="evidence" value="ECO:0007669"/>
    <property type="project" value="InterPro"/>
</dbReference>
<feature type="non-terminal residue" evidence="6">
    <location>
        <position position="451"/>
    </location>
</feature>
<evidence type="ECO:0000313" key="7">
    <source>
        <dbReference type="Proteomes" id="UP000800093"/>
    </source>
</evidence>
<dbReference type="InterPro" id="IPR036396">
    <property type="entry name" value="Cyt_P450_sf"/>
</dbReference>
<reference evidence="7" key="1">
    <citation type="journal article" date="2020" name="Stud. Mycol.">
        <title>101 Dothideomycetes genomes: A test case for predicting lifestyles and emergence of pathogens.</title>
        <authorList>
            <person name="Haridas S."/>
            <person name="Albert R."/>
            <person name="Binder M."/>
            <person name="Bloem J."/>
            <person name="LaButti K."/>
            <person name="Salamov A."/>
            <person name="Andreopoulos B."/>
            <person name="Baker S."/>
            <person name="Barry K."/>
            <person name="Bills G."/>
            <person name="Bluhm B."/>
            <person name="Cannon C."/>
            <person name="Castanera R."/>
            <person name="Culley D."/>
            <person name="Daum C."/>
            <person name="Ezra D."/>
            <person name="Gonzalez J."/>
            <person name="Henrissat B."/>
            <person name="Kuo A."/>
            <person name="Liang C."/>
            <person name="Lipzen A."/>
            <person name="Lutzoni F."/>
            <person name="Magnuson J."/>
            <person name="Mondo S."/>
            <person name="Nolan M."/>
            <person name="Ohm R."/>
            <person name="Pangilinan J."/>
            <person name="Park H.-J."/>
            <person name="Ramirez L."/>
            <person name="Alfaro M."/>
            <person name="Sun H."/>
            <person name="Tritt A."/>
            <person name="Yoshinaga Y."/>
            <person name="Zwiers L.-H."/>
            <person name="Turgeon B."/>
            <person name="Goodwin S."/>
            <person name="Spatafora J."/>
            <person name="Crous P."/>
            <person name="Grigoriev I."/>
        </authorList>
    </citation>
    <scope>NUCLEOTIDE SEQUENCE [LARGE SCALE GENOMIC DNA]</scope>
    <source>
        <strain evidence="7">CBS 304.66</strain>
    </source>
</reference>
<feature type="non-terminal residue" evidence="6">
    <location>
        <position position="1"/>
    </location>
</feature>
<dbReference type="SUPFAM" id="SSF48264">
    <property type="entry name" value="Cytochrome P450"/>
    <property type="match status" value="1"/>
</dbReference>
<comment type="cofactor">
    <cofactor evidence="1 5">
        <name>heme</name>
        <dbReference type="ChEBI" id="CHEBI:30413"/>
    </cofactor>
</comment>
<dbReference type="InterPro" id="IPR001128">
    <property type="entry name" value="Cyt_P450"/>
</dbReference>
<keyword evidence="4 5" id="KW-0408">Iron</keyword>
<proteinExistence type="inferred from homology"/>
<dbReference type="GO" id="GO:0004497">
    <property type="term" value="F:monooxygenase activity"/>
    <property type="evidence" value="ECO:0007669"/>
    <property type="project" value="InterPro"/>
</dbReference>
<dbReference type="Gene3D" id="1.10.630.10">
    <property type="entry name" value="Cytochrome P450"/>
    <property type="match status" value="1"/>
</dbReference>
<evidence type="ECO:0000256" key="4">
    <source>
        <dbReference type="ARBA" id="ARBA00023004"/>
    </source>
</evidence>
<sequence length="451" mass="49964">PPLIPVPFIGHILGILCINIDFEKSKNHTLPIVKFSLFGNNIYVVRSPELMPVLHRLPRVVSLWFVEAKFTAKMGAMSESTAKKMEAHLGPESEGQNTFTIEGLKVMHQVLGPKGGGLAEMDLVSAQVFKARLDDLITSNQSVSVDLWAWIQHEITFAMTEAVYGPGNPYRDPKVESGFWDFEGDVAKIMLTGVLPRFIARRGIAGRETVVAAMRAYFETGDCKQGSILTRARWGTMDGVITIDDAARLETVNGIALLSNTVPTAFWTVHYIFSDPILLDDIRTQIMSITTTEGDTRTINLGLLKNIPLIFSVIYESLRLRATGIGPRMIMEDMTVGDNQYKLKKGSMLLIANRVLHFHKGTWGEASHEFDPNRFTQKSPGSAFRGFGGGVNLCPGKSLAMVQVATLVAMLTMRFDLDRSGGIWVEPEQDLTKVLQIAPPRSKVMVKFVPR</sequence>
<dbReference type="EMBL" id="ML986648">
    <property type="protein sequence ID" value="KAF2261904.1"/>
    <property type="molecule type" value="Genomic_DNA"/>
</dbReference>
<dbReference type="PRINTS" id="PR00465">
    <property type="entry name" value="EP450IV"/>
</dbReference>
<dbReference type="CDD" id="cd11040">
    <property type="entry name" value="CYP7_CYP8-like"/>
    <property type="match status" value="1"/>
</dbReference>
<name>A0A9P4K9F6_9PLEO</name>
<keyword evidence="3 5" id="KW-0479">Metal-binding</keyword>
<dbReference type="InterPro" id="IPR002403">
    <property type="entry name" value="Cyt_P450_E_grp-IV"/>
</dbReference>
<evidence type="ECO:0000313" key="6">
    <source>
        <dbReference type="EMBL" id="KAF2261904.1"/>
    </source>
</evidence>
<comment type="caution">
    <text evidence="6">The sequence shown here is derived from an EMBL/GenBank/DDBJ whole genome shotgun (WGS) entry which is preliminary data.</text>
</comment>